<sequence>MKFTLVFTALIVAVTAIPLSAPAEKRAAQDSGDLQKRKEDRGLFAVDWKDKRQTR</sequence>
<dbReference type="Proteomes" id="UP000006753">
    <property type="component" value="Unassembled WGS sequence"/>
</dbReference>
<keyword evidence="3" id="KW-1185">Reference proteome</keyword>
<feature type="chain" id="PRO_5003855317" evidence="1">
    <location>
        <begin position="17"/>
        <end position="55"/>
    </location>
</feature>
<evidence type="ECO:0000313" key="3">
    <source>
        <dbReference type="Proteomes" id="UP000006753"/>
    </source>
</evidence>
<evidence type="ECO:0000256" key="1">
    <source>
        <dbReference type="SAM" id="SignalP"/>
    </source>
</evidence>
<dbReference type="EMBL" id="JH921432">
    <property type="protein sequence ID" value="EKD18738.1"/>
    <property type="molecule type" value="Genomic_DNA"/>
</dbReference>
<name>K1XD51_MARBU</name>
<dbReference type="HOGENOM" id="CLU_3032870_0_0_1"/>
<accession>K1XD51</accession>
<gene>
    <name evidence="2" type="ORF">MBM_02980</name>
</gene>
<dbReference type="InParanoid" id="K1XD51"/>
<dbReference type="KEGG" id="mbe:MBM_02980"/>
<reference evidence="2 3" key="1">
    <citation type="journal article" date="2012" name="BMC Genomics">
        <title>Sequencing the genome of Marssonina brunnea reveals fungus-poplar co-evolution.</title>
        <authorList>
            <person name="Zhu S."/>
            <person name="Cao Y.-Z."/>
            <person name="Jiang C."/>
            <person name="Tan B.-Y."/>
            <person name="Wang Z."/>
            <person name="Feng S."/>
            <person name="Zhang L."/>
            <person name="Su X.-H."/>
            <person name="Brejova B."/>
            <person name="Vinar T."/>
            <person name="Xu M."/>
            <person name="Wang M.-X."/>
            <person name="Zhang S.-G."/>
            <person name="Huang M.-R."/>
            <person name="Wu R."/>
            <person name="Zhou Y."/>
        </authorList>
    </citation>
    <scope>NUCLEOTIDE SEQUENCE [LARGE SCALE GENOMIC DNA]</scope>
    <source>
        <strain evidence="2 3">MB_m1</strain>
    </source>
</reference>
<proteinExistence type="predicted"/>
<keyword evidence="1" id="KW-0732">Signal</keyword>
<protein>
    <submittedName>
        <fullName evidence="2">Uncharacterized protein</fullName>
    </submittedName>
</protein>
<evidence type="ECO:0000313" key="2">
    <source>
        <dbReference type="EMBL" id="EKD18738.1"/>
    </source>
</evidence>
<feature type="signal peptide" evidence="1">
    <location>
        <begin position="1"/>
        <end position="16"/>
    </location>
</feature>
<dbReference type="AlphaFoldDB" id="K1XD51"/>
<organism evidence="2 3">
    <name type="scientific">Marssonina brunnea f. sp. multigermtubi (strain MB_m1)</name>
    <name type="common">Marssonina leaf spot fungus</name>
    <dbReference type="NCBI Taxonomy" id="1072389"/>
    <lineage>
        <taxon>Eukaryota</taxon>
        <taxon>Fungi</taxon>
        <taxon>Dikarya</taxon>
        <taxon>Ascomycota</taxon>
        <taxon>Pezizomycotina</taxon>
        <taxon>Leotiomycetes</taxon>
        <taxon>Helotiales</taxon>
        <taxon>Drepanopezizaceae</taxon>
        <taxon>Drepanopeziza</taxon>
    </lineage>
</organism>